<dbReference type="Pfam" id="PF01841">
    <property type="entry name" value="Transglut_core"/>
    <property type="match status" value="1"/>
</dbReference>
<dbReference type="Proteomes" id="UP000018468">
    <property type="component" value="Linkage group LG14"/>
</dbReference>
<dbReference type="GO" id="GO:0007528">
    <property type="term" value="P:neuromuscular junction development"/>
    <property type="evidence" value="ECO:0000318"/>
    <property type="project" value="GO_Central"/>
</dbReference>
<dbReference type="OMA" id="WGTKVEL"/>
<dbReference type="STRING" id="7918.ENSLOCP00000007526"/>
<evidence type="ECO:0000259" key="1">
    <source>
        <dbReference type="SMART" id="SM00460"/>
    </source>
</evidence>
<reference evidence="2" key="3">
    <citation type="submission" date="2025-09" db="UniProtKB">
        <authorList>
            <consortium name="Ensembl"/>
        </authorList>
    </citation>
    <scope>IDENTIFICATION</scope>
</reference>
<sequence length="620" mass="70273">MEQGKRNAAEGSCNVGFAEAGKHQQAEVFPGSTIQVEIHPIKRSQRLSKKLSFGKVRRETRENNTIYDNKGFVDDTIKTHNSKEKTNYAYPWDRSNLKSFPVDLGKFRQLDAYSSKVKAKSSVEVLVQEVVKQAHSELEKVRAIWMWVTHNIEYDVEGFHNPGLRCGAAEEVLRAGKGVCGGYASLFQKMCSLAGIKCVEVSGYAKGYGYQQGMHFTGKSDHAWNAVVLEEKWHLLDSTWGAGKCNDDCSKFTFQYDEFYFLTHPALFVGNHFPLERQWQLLEPPLSLRQFENALDKKSCFYNLGLLSILPESPQIQAGREGKATVMIESSSPVQFMHTLNEKQEDGILTLRPDGMKLEIYPQQSGKHSLKIYASNHDAGEEYSFVCEYQLQCKSVNKEMRLPAGFSNPVGPSWLTESKGLHRPSQCGPLIHTQDGRCFFGFSVEKDLSFTSKLITAAFCMTDDEQRRHIFVSRNGDWVEFKLQLPRAGLYVFNIYAKKKSVPGNSYDFVCNYLISCTDSSVQWPVFPLAYASWMEEYELVEPLVGVLPANRDVRFKLKIPKVASVSVSGTDTHKLTQDVDGYWTGTCSTRGCKDLNVMIQEKHNDRSYSFVLNYQVKND</sequence>
<keyword evidence="3" id="KW-1185">Reference proteome</keyword>
<dbReference type="Pfam" id="PF23265">
    <property type="entry name" value="Ig-like_KY"/>
    <property type="match status" value="2"/>
</dbReference>
<accession>W5MGL7</accession>
<dbReference type="InterPro" id="IPR056564">
    <property type="entry name" value="Ig-like_KY"/>
</dbReference>
<dbReference type="GeneTree" id="ENSGT00390000002887"/>
<dbReference type="GO" id="GO:0005737">
    <property type="term" value="C:cytoplasm"/>
    <property type="evidence" value="ECO:0000318"/>
    <property type="project" value="GO_Central"/>
</dbReference>
<dbReference type="InParanoid" id="W5MGL7"/>
<dbReference type="PANTHER" id="PTHR46333">
    <property type="entry name" value="CYTOKINESIS PROTEIN 3"/>
    <property type="match status" value="1"/>
</dbReference>
<dbReference type="InterPro" id="IPR002931">
    <property type="entry name" value="Transglutaminase-like"/>
</dbReference>
<dbReference type="Ensembl" id="ENSLOCT00000007534.1">
    <property type="protein sequence ID" value="ENSLOCP00000007526.1"/>
    <property type="gene ID" value="ENSLOCG00000006234.1"/>
</dbReference>
<reference evidence="2" key="2">
    <citation type="submission" date="2025-08" db="UniProtKB">
        <authorList>
            <consortium name="Ensembl"/>
        </authorList>
    </citation>
    <scope>IDENTIFICATION</scope>
</reference>
<dbReference type="Gene3D" id="3.10.620.30">
    <property type="match status" value="1"/>
</dbReference>
<protein>
    <submittedName>
        <fullName evidence="2">Kyphoscoliosis peptidase</fullName>
    </submittedName>
</protein>
<dbReference type="SUPFAM" id="SSF54001">
    <property type="entry name" value="Cysteine proteinases"/>
    <property type="match status" value="1"/>
</dbReference>
<dbReference type="InterPro" id="IPR052557">
    <property type="entry name" value="CAP/Cytokinesis_protein"/>
</dbReference>
<dbReference type="Bgee" id="ENSLOCG00000006234">
    <property type="expression patterns" value="Expressed in intestine and 4 other cell types or tissues"/>
</dbReference>
<evidence type="ECO:0000313" key="2">
    <source>
        <dbReference type="Ensembl" id="ENSLOCP00000007526.1"/>
    </source>
</evidence>
<dbReference type="GO" id="GO:0007517">
    <property type="term" value="P:muscle organ development"/>
    <property type="evidence" value="ECO:0000318"/>
    <property type="project" value="GO_Central"/>
</dbReference>
<dbReference type="EMBL" id="AHAT01015226">
    <property type="status" value="NOT_ANNOTATED_CDS"/>
    <property type="molecule type" value="Genomic_DNA"/>
</dbReference>
<dbReference type="AlphaFoldDB" id="W5MGL7"/>
<dbReference type="PANTHER" id="PTHR46333:SF3">
    <property type="entry name" value="KYPHOSCOLIOSIS PEPTIDASE"/>
    <property type="match status" value="1"/>
</dbReference>
<reference evidence="3" key="1">
    <citation type="submission" date="2011-12" db="EMBL/GenBank/DDBJ databases">
        <title>The Draft Genome of Lepisosteus oculatus.</title>
        <authorList>
            <consortium name="The Broad Institute Genome Assembly &amp; Analysis Group"/>
            <consortium name="Computational R&amp;D Group"/>
            <consortium name="and Sequencing Platform"/>
            <person name="Di Palma F."/>
            <person name="Alfoldi J."/>
            <person name="Johnson J."/>
            <person name="Berlin A."/>
            <person name="Gnerre S."/>
            <person name="Jaffe D."/>
            <person name="MacCallum I."/>
            <person name="Young S."/>
            <person name="Walker B.J."/>
            <person name="Lander E.S."/>
            <person name="Lindblad-Toh K."/>
        </authorList>
    </citation>
    <scope>NUCLEOTIDE SEQUENCE [LARGE SCALE GENOMIC DNA]</scope>
</reference>
<organism evidence="2 3">
    <name type="scientific">Lepisosteus oculatus</name>
    <name type="common">Spotted gar</name>
    <dbReference type="NCBI Taxonomy" id="7918"/>
    <lineage>
        <taxon>Eukaryota</taxon>
        <taxon>Metazoa</taxon>
        <taxon>Chordata</taxon>
        <taxon>Craniata</taxon>
        <taxon>Vertebrata</taxon>
        <taxon>Euteleostomi</taxon>
        <taxon>Actinopterygii</taxon>
        <taxon>Neopterygii</taxon>
        <taxon>Holostei</taxon>
        <taxon>Semionotiformes</taxon>
        <taxon>Lepisosteidae</taxon>
        <taxon>Lepisosteus</taxon>
    </lineage>
</organism>
<dbReference type="eggNOG" id="KOG4575">
    <property type="taxonomic scope" value="Eukaryota"/>
</dbReference>
<feature type="domain" description="Transglutaminase-like" evidence="1">
    <location>
        <begin position="172"/>
        <end position="240"/>
    </location>
</feature>
<evidence type="ECO:0000313" key="3">
    <source>
        <dbReference type="Proteomes" id="UP000018468"/>
    </source>
</evidence>
<dbReference type="SMART" id="SM00460">
    <property type="entry name" value="TGc"/>
    <property type="match status" value="1"/>
</dbReference>
<proteinExistence type="predicted"/>
<name>W5MGL7_LEPOC</name>
<dbReference type="InterPro" id="IPR038765">
    <property type="entry name" value="Papain-like_cys_pep_sf"/>
</dbReference>